<dbReference type="PANTHER" id="PTHR33693:SF1">
    <property type="entry name" value="TYPE-4 URACIL-DNA GLYCOSYLASE"/>
    <property type="match status" value="1"/>
</dbReference>
<evidence type="ECO:0000256" key="1">
    <source>
        <dbReference type="ARBA" id="ARBA00022485"/>
    </source>
</evidence>
<dbReference type="Proteomes" id="UP000199040">
    <property type="component" value="Unassembled WGS sequence"/>
</dbReference>
<dbReference type="EMBL" id="FOPY01000002">
    <property type="protein sequence ID" value="SFH30484.1"/>
    <property type="molecule type" value="Genomic_DNA"/>
</dbReference>
<keyword evidence="1" id="KW-0004">4Fe-4S</keyword>
<feature type="domain" description="Uracil-DNA glycosylase-like" evidence="8">
    <location>
        <begin position="38"/>
        <end position="222"/>
    </location>
</feature>
<dbReference type="Gene3D" id="3.40.470.10">
    <property type="entry name" value="Uracil-DNA glycosylase-like domain"/>
    <property type="match status" value="1"/>
</dbReference>
<dbReference type="SMART" id="SM00986">
    <property type="entry name" value="UDG"/>
    <property type="match status" value="1"/>
</dbReference>
<organism evidence="9 10">
    <name type="scientific">Modicisalibacter xianhensis</name>
    <dbReference type="NCBI Taxonomy" id="442341"/>
    <lineage>
        <taxon>Bacteria</taxon>
        <taxon>Pseudomonadati</taxon>
        <taxon>Pseudomonadota</taxon>
        <taxon>Gammaproteobacteria</taxon>
        <taxon>Oceanospirillales</taxon>
        <taxon>Halomonadaceae</taxon>
        <taxon>Modicisalibacter</taxon>
    </lineage>
</organism>
<dbReference type="InterPro" id="IPR036895">
    <property type="entry name" value="Uracil-DNA_glycosylase-like_sf"/>
</dbReference>
<dbReference type="AlphaFoldDB" id="A0A1I2YXX2"/>
<gene>
    <name evidence="9" type="ORF">SAMN04487959_102240</name>
</gene>
<dbReference type="RefSeq" id="WP_092843509.1">
    <property type="nucleotide sequence ID" value="NZ_FOPY01000002.1"/>
</dbReference>
<protein>
    <submittedName>
        <fullName evidence="9">Uracil-DNA glycosylase</fullName>
    </submittedName>
</protein>
<dbReference type="SUPFAM" id="SSF52141">
    <property type="entry name" value="Uracil-DNA glycosylase-like"/>
    <property type="match status" value="1"/>
</dbReference>
<dbReference type="GO" id="GO:0097506">
    <property type="term" value="F:deaminated base DNA N-glycosylase activity"/>
    <property type="evidence" value="ECO:0007669"/>
    <property type="project" value="UniProtKB-ARBA"/>
</dbReference>
<dbReference type="GO" id="GO:0051539">
    <property type="term" value="F:4 iron, 4 sulfur cluster binding"/>
    <property type="evidence" value="ECO:0007669"/>
    <property type="project" value="UniProtKB-KW"/>
</dbReference>
<evidence type="ECO:0000256" key="7">
    <source>
        <dbReference type="ARBA" id="ARBA00023204"/>
    </source>
</evidence>
<keyword evidence="6" id="KW-0411">Iron-sulfur</keyword>
<evidence type="ECO:0000313" key="9">
    <source>
        <dbReference type="EMBL" id="SFH30484.1"/>
    </source>
</evidence>
<evidence type="ECO:0000259" key="8">
    <source>
        <dbReference type="SMART" id="SM00986"/>
    </source>
</evidence>
<dbReference type="GO" id="GO:0006281">
    <property type="term" value="P:DNA repair"/>
    <property type="evidence" value="ECO:0007669"/>
    <property type="project" value="UniProtKB-KW"/>
</dbReference>
<evidence type="ECO:0000256" key="6">
    <source>
        <dbReference type="ARBA" id="ARBA00023014"/>
    </source>
</evidence>
<reference evidence="9 10" key="1">
    <citation type="submission" date="2016-10" db="EMBL/GenBank/DDBJ databases">
        <authorList>
            <person name="de Groot N.N."/>
        </authorList>
    </citation>
    <scope>NUCLEOTIDE SEQUENCE [LARGE SCALE GENOMIC DNA]</scope>
    <source>
        <strain evidence="9 10">CGMCC 1.6848</strain>
    </source>
</reference>
<evidence type="ECO:0000256" key="3">
    <source>
        <dbReference type="ARBA" id="ARBA00022763"/>
    </source>
</evidence>
<keyword evidence="2" id="KW-0479">Metal-binding</keyword>
<evidence type="ECO:0000256" key="2">
    <source>
        <dbReference type="ARBA" id="ARBA00022723"/>
    </source>
</evidence>
<accession>A0A1I2YXX2</accession>
<evidence type="ECO:0000313" key="10">
    <source>
        <dbReference type="Proteomes" id="UP000199040"/>
    </source>
</evidence>
<name>A0A1I2YXX2_9GAMM</name>
<keyword evidence="7" id="KW-0234">DNA repair</keyword>
<keyword evidence="5" id="KW-0408">Iron</keyword>
<dbReference type="PANTHER" id="PTHR33693">
    <property type="entry name" value="TYPE-5 URACIL-DNA GLYCOSYLASE"/>
    <property type="match status" value="1"/>
</dbReference>
<evidence type="ECO:0000256" key="5">
    <source>
        <dbReference type="ARBA" id="ARBA00023004"/>
    </source>
</evidence>
<dbReference type="GO" id="GO:0046872">
    <property type="term" value="F:metal ion binding"/>
    <property type="evidence" value="ECO:0007669"/>
    <property type="project" value="UniProtKB-KW"/>
</dbReference>
<evidence type="ECO:0000256" key="4">
    <source>
        <dbReference type="ARBA" id="ARBA00022801"/>
    </source>
</evidence>
<keyword evidence="4" id="KW-0378">Hydrolase</keyword>
<dbReference type="SMART" id="SM00987">
    <property type="entry name" value="UreE_C"/>
    <property type="match status" value="1"/>
</dbReference>
<sequence>MPLDESLHAAFRREAEQLDGVDLAAYEKHGRDPHEPIIGLGPRDAPIGFFGRDPGEQEVRWGEPFIGAGGQKVREGLYRAIHGTALPDFEASREIGRLAFWANTVPYKPIGNKAWSMAVKKRFQPLMAQVLIDQWQGRELITLGREAFLWFGINQPKAVRQELEDFWKREDRFEESHTTTLVLEDGREAEFRLAPLPHPSPLNQTWFKRFPGLLEARLEAMGGQPVAPGRLGSGWYKIS</sequence>
<keyword evidence="10" id="KW-1185">Reference proteome</keyword>
<dbReference type="InterPro" id="IPR005122">
    <property type="entry name" value="Uracil-DNA_glycosylase-like"/>
</dbReference>
<dbReference type="STRING" id="442341.SAMN04487959_102240"/>
<dbReference type="Pfam" id="PF03167">
    <property type="entry name" value="UDG"/>
    <property type="match status" value="1"/>
</dbReference>
<proteinExistence type="predicted"/>
<dbReference type="InterPro" id="IPR051536">
    <property type="entry name" value="UDG_Type-4/5"/>
</dbReference>
<keyword evidence="3" id="KW-0227">DNA damage</keyword>